<dbReference type="RefSeq" id="WP_089850177.1">
    <property type="nucleotide sequence ID" value="NZ_FNEJ01000020.1"/>
</dbReference>
<name>A0A1G8RKT4_9RHOB</name>
<feature type="signal peptide" evidence="1">
    <location>
        <begin position="1"/>
        <end position="24"/>
    </location>
</feature>
<evidence type="ECO:0000313" key="3">
    <source>
        <dbReference type="Proteomes" id="UP000199093"/>
    </source>
</evidence>
<dbReference type="AlphaFoldDB" id="A0A1G8RKT4"/>
<reference evidence="3" key="1">
    <citation type="submission" date="2016-10" db="EMBL/GenBank/DDBJ databases">
        <authorList>
            <person name="Varghese N."/>
            <person name="Submissions S."/>
        </authorList>
    </citation>
    <scope>NUCLEOTIDE SEQUENCE [LARGE SCALE GENOMIC DNA]</scope>
    <source>
        <strain evidence="3">DSM 26424</strain>
    </source>
</reference>
<dbReference type="EMBL" id="FNEJ01000020">
    <property type="protein sequence ID" value="SDJ17608.1"/>
    <property type="molecule type" value="Genomic_DNA"/>
</dbReference>
<accession>A0A1G8RKT4</accession>
<feature type="chain" id="PRO_5011689921" description="Lipoprotein" evidence="1">
    <location>
        <begin position="25"/>
        <end position="98"/>
    </location>
</feature>
<dbReference type="Proteomes" id="UP000199093">
    <property type="component" value="Unassembled WGS sequence"/>
</dbReference>
<organism evidence="2 3">
    <name type="scientific">Salipiger marinus</name>
    <dbReference type="NCBI Taxonomy" id="555512"/>
    <lineage>
        <taxon>Bacteria</taxon>
        <taxon>Pseudomonadati</taxon>
        <taxon>Pseudomonadota</taxon>
        <taxon>Alphaproteobacteria</taxon>
        <taxon>Rhodobacterales</taxon>
        <taxon>Roseobacteraceae</taxon>
        <taxon>Salipiger</taxon>
    </lineage>
</organism>
<keyword evidence="3" id="KW-1185">Reference proteome</keyword>
<gene>
    <name evidence="2" type="ORF">SAMN04487993_102094</name>
</gene>
<proteinExistence type="predicted"/>
<dbReference type="STRING" id="555512.SAMN04487993_102094"/>
<dbReference type="OrthoDB" id="7620199at2"/>
<keyword evidence="1" id="KW-0732">Signal</keyword>
<dbReference type="PROSITE" id="PS51257">
    <property type="entry name" value="PROKAR_LIPOPROTEIN"/>
    <property type="match status" value="1"/>
</dbReference>
<evidence type="ECO:0000256" key="1">
    <source>
        <dbReference type="SAM" id="SignalP"/>
    </source>
</evidence>
<evidence type="ECO:0000313" key="2">
    <source>
        <dbReference type="EMBL" id="SDJ17608.1"/>
    </source>
</evidence>
<protein>
    <recommendedName>
        <fullName evidence="4">Lipoprotein</fullName>
    </recommendedName>
</protein>
<sequence length="98" mass="10006">MKSCLFAIVITGAALGLAGCSSVAGTVGTAVAGNAVAGKMSATANRSRFEGQSCEELAREMASARMGYINPLNAPATQAYIREAQQVARAKNCPEPAQ</sequence>
<evidence type="ECO:0008006" key="4">
    <source>
        <dbReference type="Google" id="ProtNLM"/>
    </source>
</evidence>